<name>A0A6A6HTH2_9PLEO</name>
<dbReference type="GeneID" id="54573736"/>
<dbReference type="RefSeq" id="XP_033676203.1">
    <property type="nucleotide sequence ID" value="XM_033820406.1"/>
</dbReference>
<evidence type="ECO:0000313" key="1">
    <source>
        <dbReference type="EMBL" id="KAF2241199.1"/>
    </source>
</evidence>
<protein>
    <submittedName>
        <fullName evidence="1">Uncharacterized protein</fullName>
    </submittedName>
</protein>
<keyword evidence="2" id="KW-1185">Reference proteome</keyword>
<evidence type="ECO:0000313" key="2">
    <source>
        <dbReference type="Proteomes" id="UP000800094"/>
    </source>
</evidence>
<reference evidence="1" key="1">
    <citation type="journal article" date="2020" name="Stud. Mycol.">
        <title>101 Dothideomycetes genomes: a test case for predicting lifestyles and emergence of pathogens.</title>
        <authorList>
            <person name="Haridas S."/>
            <person name="Albert R."/>
            <person name="Binder M."/>
            <person name="Bloem J."/>
            <person name="Labutti K."/>
            <person name="Salamov A."/>
            <person name="Andreopoulos B."/>
            <person name="Baker S."/>
            <person name="Barry K."/>
            <person name="Bills G."/>
            <person name="Bluhm B."/>
            <person name="Cannon C."/>
            <person name="Castanera R."/>
            <person name="Culley D."/>
            <person name="Daum C."/>
            <person name="Ezra D."/>
            <person name="Gonzalez J."/>
            <person name="Henrissat B."/>
            <person name="Kuo A."/>
            <person name="Liang C."/>
            <person name="Lipzen A."/>
            <person name="Lutzoni F."/>
            <person name="Magnuson J."/>
            <person name="Mondo S."/>
            <person name="Nolan M."/>
            <person name="Ohm R."/>
            <person name="Pangilinan J."/>
            <person name="Park H.-J."/>
            <person name="Ramirez L."/>
            <person name="Alfaro M."/>
            <person name="Sun H."/>
            <person name="Tritt A."/>
            <person name="Yoshinaga Y."/>
            <person name="Zwiers L.-H."/>
            <person name="Turgeon B."/>
            <person name="Goodwin S."/>
            <person name="Spatafora J."/>
            <person name="Crous P."/>
            <person name="Grigoriev I."/>
        </authorList>
    </citation>
    <scope>NUCLEOTIDE SEQUENCE</scope>
    <source>
        <strain evidence="1">CBS 122368</strain>
    </source>
</reference>
<sequence>MLWREFNVSTLGALSVKHDAQGELALGDKNAIINSMTRYTSQVDAVSLTCAGGFRSPAASRALSWLGGSWAVWQVPKPDSNTENGRQRHFGFFLDLVSGARRLCAPRQHENIRIPPFPPRRLDLSGPPLIEYRSMLYQLTPLPTMSTVVTYVNQRAESQRR</sequence>
<dbReference type="Proteomes" id="UP000800094">
    <property type="component" value="Unassembled WGS sequence"/>
</dbReference>
<dbReference type="EMBL" id="ML987213">
    <property type="protein sequence ID" value="KAF2241199.1"/>
    <property type="molecule type" value="Genomic_DNA"/>
</dbReference>
<organism evidence="1 2">
    <name type="scientific">Trematosphaeria pertusa</name>
    <dbReference type="NCBI Taxonomy" id="390896"/>
    <lineage>
        <taxon>Eukaryota</taxon>
        <taxon>Fungi</taxon>
        <taxon>Dikarya</taxon>
        <taxon>Ascomycota</taxon>
        <taxon>Pezizomycotina</taxon>
        <taxon>Dothideomycetes</taxon>
        <taxon>Pleosporomycetidae</taxon>
        <taxon>Pleosporales</taxon>
        <taxon>Massarineae</taxon>
        <taxon>Trematosphaeriaceae</taxon>
        <taxon>Trematosphaeria</taxon>
    </lineage>
</organism>
<dbReference type="AlphaFoldDB" id="A0A6A6HTH2"/>
<proteinExistence type="predicted"/>
<accession>A0A6A6HTH2</accession>
<gene>
    <name evidence="1" type="ORF">BU26DRAFT_182780</name>
</gene>